<evidence type="ECO:0000313" key="9">
    <source>
        <dbReference type="Proteomes" id="UP000663852"/>
    </source>
</evidence>
<comment type="similarity">
    <text evidence="1">Belongs to the sulfatase-modifying factor family.</text>
</comment>
<evidence type="ECO:0000256" key="2">
    <source>
        <dbReference type="ARBA" id="ARBA00022603"/>
    </source>
</evidence>
<gene>
    <name evidence="6" type="ORF">EDS130_LOCUS41491</name>
    <name evidence="7" type="ORF">XAT740_LOCUS46566</name>
</gene>
<dbReference type="Proteomes" id="UP000663828">
    <property type="component" value="Unassembled WGS sequence"/>
</dbReference>
<evidence type="ECO:0008006" key="10">
    <source>
        <dbReference type="Google" id="ProtNLM"/>
    </source>
</evidence>
<dbReference type="EMBL" id="CAJNOJ010000549">
    <property type="protein sequence ID" value="CAF1481923.1"/>
    <property type="molecule type" value="Genomic_DNA"/>
</dbReference>
<name>A0A815RV74_ADIRI</name>
<dbReference type="Gene3D" id="3.40.50.150">
    <property type="entry name" value="Vaccinia Virus protein VP39"/>
    <property type="match status" value="1"/>
</dbReference>
<dbReference type="InterPro" id="IPR051128">
    <property type="entry name" value="EgtD_Methyltrsf_superfamily"/>
</dbReference>
<dbReference type="InterPro" id="IPR042095">
    <property type="entry name" value="SUMF_sf"/>
</dbReference>
<accession>A0A815RV74</accession>
<comment type="caution">
    <text evidence="6">The sequence shown here is derived from an EMBL/GenBank/DDBJ whole genome shotgun (WGS) entry which is preliminary data.</text>
</comment>
<dbReference type="EMBL" id="CAJNOR010006282">
    <property type="protein sequence ID" value="CAF1590963.1"/>
    <property type="molecule type" value="Genomic_DNA"/>
</dbReference>
<keyword evidence="8" id="KW-1185">Reference proteome</keyword>
<evidence type="ECO:0000256" key="3">
    <source>
        <dbReference type="ARBA" id="ARBA00022679"/>
    </source>
</evidence>
<organism evidence="6 9">
    <name type="scientific">Adineta ricciae</name>
    <name type="common">Rotifer</name>
    <dbReference type="NCBI Taxonomy" id="249248"/>
    <lineage>
        <taxon>Eukaryota</taxon>
        <taxon>Metazoa</taxon>
        <taxon>Spiralia</taxon>
        <taxon>Gnathifera</taxon>
        <taxon>Rotifera</taxon>
        <taxon>Eurotatoria</taxon>
        <taxon>Bdelloidea</taxon>
        <taxon>Adinetida</taxon>
        <taxon>Adinetidae</taxon>
        <taxon>Adineta</taxon>
    </lineage>
</organism>
<dbReference type="InterPro" id="IPR005532">
    <property type="entry name" value="SUMF_dom"/>
</dbReference>
<dbReference type="InterPro" id="IPR019257">
    <property type="entry name" value="MeTrfase_dom"/>
</dbReference>
<evidence type="ECO:0000259" key="5">
    <source>
        <dbReference type="Pfam" id="PF10017"/>
    </source>
</evidence>
<evidence type="ECO:0000313" key="7">
    <source>
        <dbReference type="EMBL" id="CAF1590963.1"/>
    </source>
</evidence>
<dbReference type="Gene3D" id="3.90.1580.10">
    <property type="entry name" value="paralog of FGE (formylglycine-generating enzyme)"/>
    <property type="match status" value="1"/>
</dbReference>
<evidence type="ECO:0000259" key="4">
    <source>
        <dbReference type="Pfam" id="PF03781"/>
    </source>
</evidence>
<dbReference type="PANTHER" id="PTHR43397:SF1">
    <property type="entry name" value="ERGOTHIONEINE BIOSYNTHESIS PROTEIN 1"/>
    <property type="match status" value="1"/>
</dbReference>
<proteinExistence type="inferred from homology"/>
<keyword evidence="3" id="KW-0808">Transferase</keyword>
<sequence length="804" mass="94264">MQSNVNYWMNKFDYIWNRSDRLFSLLRSSDDYYQQPVKLRLPLIFYLGHLPCFSWMQFRHLNGIDDVLDPIYDEVFVRGVDPNVQTGIVEHTHSSRFSTDVKEEEQYWRSFTVSSVVEYKQNVRKQIVHVLTDGNLDLNDLHTLNVLNIAAEHEMLHQETLMYLFVQLPIESFRTDEIVELQLRQMPAISSLSENKWVKLPGGQTSLGKPYRDKLSTFSFGWDNEFPREACYLPPFQMQSHPVRNGDFLQFILDDGYTTGDWWDESIFEWIKTAKIEHPATWIRTDNSFQVNFVLQRNIPVESILDHPVILSQIEAKAYCRWLSKKSGETIELPEESEWIYAMWDWSDSINIGLIDDECNVNFRHLHTMPVKSSSDNQLQWQGSAFEWTASIFRPLSDCFAPLPTYPEYSADFFDNRHFVLLGGSYATDLTLIRRSFRNWYQDTYRYMFATFRCVKHWKHTDDSLTEVDRQAIVADLSNKDHRRISSKYFYDAQGSALYTQITQSEEYYLFNQELQLLQQQMDDIKSTILRHCDLSSRTSPSIHFIELGCGDGAKVEAWLTPWINSSEISTVYHPVDISQHAIDSLIQLSKNKMGEKTVEEHIKPICSTFDDMYTKLATNTMDIKAVMLMGSTIGNFASYGPSHTKYGDDAPVMQFIRSIRRNLQIGDWFICAFDMCKDTNTMIRAYNDSKGITAAFNYNLLLRLNRELNFNFDLVNYQHYPMYNPLHRQMESWLLSTKQQTVTDQHGFVMELQPYDAIQTELSTKYTYEDIHLLMELNSLHIVKLYNTDDDRFPYVLCLSQLV</sequence>
<reference evidence="6" key="1">
    <citation type="submission" date="2021-02" db="EMBL/GenBank/DDBJ databases">
        <authorList>
            <person name="Nowell W R."/>
        </authorList>
    </citation>
    <scope>NUCLEOTIDE SEQUENCE</scope>
</reference>
<dbReference type="OrthoDB" id="659at2759"/>
<evidence type="ECO:0000313" key="6">
    <source>
        <dbReference type="EMBL" id="CAF1481923.1"/>
    </source>
</evidence>
<dbReference type="InterPro" id="IPR016187">
    <property type="entry name" value="CTDL_fold"/>
</dbReference>
<protein>
    <recommendedName>
        <fullName evidence="10">Histidine-specific methyltransferase SAM-dependent domain-containing protein</fullName>
    </recommendedName>
</protein>
<dbReference type="SUPFAM" id="SSF56436">
    <property type="entry name" value="C-type lectin-like"/>
    <property type="match status" value="1"/>
</dbReference>
<dbReference type="AlphaFoldDB" id="A0A815RV74"/>
<dbReference type="GO" id="GO:0008168">
    <property type="term" value="F:methyltransferase activity"/>
    <property type="evidence" value="ECO:0007669"/>
    <property type="project" value="UniProtKB-KW"/>
</dbReference>
<evidence type="ECO:0000256" key="1">
    <source>
        <dbReference type="ARBA" id="ARBA00005310"/>
    </source>
</evidence>
<dbReference type="Pfam" id="PF10017">
    <property type="entry name" value="Methyltransf_33"/>
    <property type="match status" value="1"/>
</dbReference>
<dbReference type="GO" id="GO:0032259">
    <property type="term" value="P:methylation"/>
    <property type="evidence" value="ECO:0007669"/>
    <property type="project" value="UniProtKB-KW"/>
</dbReference>
<dbReference type="Proteomes" id="UP000663852">
    <property type="component" value="Unassembled WGS sequence"/>
</dbReference>
<feature type="domain" description="Sulfatase-modifying factor enzyme-like" evidence="4">
    <location>
        <begin position="195"/>
        <end position="456"/>
    </location>
</feature>
<feature type="domain" description="Histidine-specific methyltransferase SAM-dependent" evidence="5">
    <location>
        <begin position="471"/>
        <end position="799"/>
    </location>
</feature>
<dbReference type="InterPro" id="IPR029063">
    <property type="entry name" value="SAM-dependent_MTases_sf"/>
</dbReference>
<dbReference type="Pfam" id="PF03781">
    <property type="entry name" value="FGE-sulfatase"/>
    <property type="match status" value="1"/>
</dbReference>
<keyword evidence="2" id="KW-0489">Methyltransferase</keyword>
<evidence type="ECO:0000313" key="8">
    <source>
        <dbReference type="Proteomes" id="UP000663828"/>
    </source>
</evidence>
<dbReference type="PANTHER" id="PTHR43397">
    <property type="entry name" value="ERGOTHIONEINE BIOSYNTHESIS PROTEIN 1"/>
    <property type="match status" value="1"/>
</dbReference>